<protein>
    <recommendedName>
        <fullName evidence="3">DnaD domain protein</fullName>
    </recommendedName>
</protein>
<reference evidence="1 2" key="1">
    <citation type="submission" date="2019-12" db="EMBL/GenBank/DDBJ databases">
        <title>Genome sequenceing of Clostridium bovifaecis.</title>
        <authorList>
            <person name="Yao Y."/>
        </authorList>
    </citation>
    <scope>NUCLEOTIDE SEQUENCE [LARGE SCALE GENOMIC DNA]</scope>
    <source>
        <strain evidence="1 2">BXX</strain>
    </source>
</reference>
<dbReference type="InterPro" id="IPR053162">
    <property type="entry name" value="DnaD"/>
</dbReference>
<dbReference type="AlphaFoldDB" id="A0A6I6EW96"/>
<accession>A0A6I6EW96</accession>
<evidence type="ECO:0000313" key="1">
    <source>
        <dbReference type="EMBL" id="QGU94461.1"/>
    </source>
</evidence>
<organism evidence="1 2">
    <name type="scientific">Clostridium bovifaecis</name>
    <dbReference type="NCBI Taxonomy" id="2184719"/>
    <lineage>
        <taxon>Bacteria</taxon>
        <taxon>Bacillati</taxon>
        <taxon>Bacillota</taxon>
        <taxon>Clostridia</taxon>
        <taxon>Eubacteriales</taxon>
        <taxon>Clostridiaceae</taxon>
        <taxon>Clostridium</taxon>
    </lineage>
</organism>
<evidence type="ECO:0000313" key="2">
    <source>
        <dbReference type="Proteomes" id="UP000422764"/>
    </source>
</evidence>
<keyword evidence="2" id="KW-1185">Reference proteome</keyword>
<dbReference type="EMBL" id="CP046522">
    <property type="protein sequence ID" value="QGU94461.1"/>
    <property type="molecule type" value="Genomic_DNA"/>
</dbReference>
<dbReference type="PANTHER" id="PTHR37293">
    <property type="entry name" value="PHAGE REPLICATION PROTEIN-RELATED"/>
    <property type="match status" value="1"/>
</dbReference>
<dbReference type="Proteomes" id="UP000422764">
    <property type="component" value="Chromosome"/>
</dbReference>
<name>A0A6I6EW96_9CLOT</name>
<dbReference type="PANTHER" id="PTHR37293:SF5">
    <property type="entry name" value="DNA REPLICATION PROTEIN"/>
    <property type="match status" value="1"/>
</dbReference>
<gene>
    <name evidence="1" type="ORF">GOM49_04510</name>
</gene>
<evidence type="ECO:0008006" key="3">
    <source>
        <dbReference type="Google" id="ProtNLM"/>
    </source>
</evidence>
<sequence length="246" mass="29240">MALYRQLQLSFWRDAFVMNLTPEEKFFYVYLLQCSNTKQCGIFELPKRAIEYETGYNRETVDKLLERFINYRKIQYCEETKEIMILNWIKYNFIKSPCTIKCINREIKEVKNKEFVDKLYDICVQLEYPINSIFHGIEGFKEKIGGMQGAYRDLGEEEIKEEIKIEEEAEKREEIVMSSTAAAYRDIINGEKFTGFSKIVEVFNNNIHPITPIELERLQDWKDRNKDKLSDTKFEGANAQAYVYVE</sequence>
<proteinExistence type="predicted"/>